<dbReference type="Gene3D" id="2.60.40.10">
    <property type="entry name" value="Immunoglobulins"/>
    <property type="match status" value="1"/>
</dbReference>
<evidence type="ECO:0000259" key="3">
    <source>
        <dbReference type="PROSITE" id="PS50835"/>
    </source>
</evidence>
<feature type="signal peptide" evidence="2">
    <location>
        <begin position="1"/>
        <end position="36"/>
    </location>
</feature>
<dbReference type="GO" id="GO:0048007">
    <property type="term" value="P:antigen processing and presentation, exogenous lipid antigen via MHC class Ib"/>
    <property type="evidence" value="ECO:0007669"/>
    <property type="project" value="TreeGrafter"/>
</dbReference>
<feature type="domain" description="Ig-like" evidence="3">
    <location>
        <begin position="264"/>
        <end position="344"/>
    </location>
</feature>
<evidence type="ECO:0000313" key="5">
    <source>
        <dbReference type="Proteomes" id="UP000694426"/>
    </source>
</evidence>
<proteinExistence type="predicted"/>
<dbReference type="InterPro" id="IPR036179">
    <property type="entry name" value="Ig-like_dom_sf"/>
</dbReference>
<dbReference type="Proteomes" id="UP000694426">
    <property type="component" value="Unplaced"/>
</dbReference>
<dbReference type="Ensembl" id="ENSABRT00000035677.1">
    <property type="protein sequence ID" value="ENSABRP00000025473.1"/>
    <property type="gene ID" value="ENSABRG00000021361.1"/>
</dbReference>
<keyword evidence="1" id="KW-0325">Glycoprotein</keyword>
<dbReference type="InterPro" id="IPR007110">
    <property type="entry name" value="Ig-like_dom"/>
</dbReference>
<sequence>MSASSSRHPDCFSLTPSTMRPHHLLFLLILFCRTWAEPEAPSPLPAESQLFQLLQTFLLPSADSTEVAGVAVLADMIVYSLDPDTWNVHICYPWVHQAMAEGDVAKLMSSFKLGERNVIRFMHEMVKQVQAEYPVVFQLRAGCELHPNGTSRAFAKVGEGGRDLVEYEVGRGYWALQQSTLLAKLVGQSLNGMMAVTEMVEHLLYKSCPSHLRALCRHGRADLERQGENGVAPARPHQCIPHAGAKWCPCWASLGPHSRPAEPPTATVFARTAGPAQLLLVCRITGFYPRPISVAWLRDGHEVPLGPALNTSAVLPNANLTYQVYSVLTVAPRDGHSYACRVRHRSLGTRSLLIPWGRCWGWGVGVAPTLVFPCAHVCSPLSPRARKPHCDSHRHHCHRGAGPCCCHCHRCCLVVEVQERCCVRAGSPAIPHLMPRPMLRLPALSATHLH</sequence>
<name>A0A8B9IC89_9AVES</name>
<dbReference type="Pfam" id="PF07654">
    <property type="entry name" value="C1-set"/>
    <property type="match status" value="1"/>
</dbReference>
<reference evidence="4" key="1">
    <citation type="submission" date="2025-08" db="UniProtKB">
        <authorList>
            <consortium name="Ensembl"/>
        </authorList>
    </citation>
    <scope>IDENTIFICATION</scope>
</reference>
<dbReference type="GO" id="GO:0048006">
    <property type="term" value="P:antigen processing and presentation, endogenous lipid antigen via MHC class Ib"/>
    <property type="evidence" value="ECO:0007669"/>
    <property type="project" value="TreeGrafter"/>
</dbReference>
<dbReference type="GO" id="GO:0009897">
    <property type="term" value="C:external side of plasma membrane"/>
    <property type="evidence" value="ECO:0007669"/>
    <property type="project" value="TreeGrafter"/>
</dbReference>
<evidence type="ECO:0000313" key="4">
    <source>
        <dbReference type="Ensembl" id="ENSABRP00000025473.1"/>
    </source>
</evidence>
<dbReference type="InterPro" id="IPR003006">
    <property type="entry name" value="Ig/MHC_CS"/>
</dbReference>
<dbReference type="SUPFAM" id="SSF54452">
    <property type="entry name" value="MHC antigen-recognition domain"/>
    <property type="match status" value="1"/>
</dbReference>
<dbReference type="GO" id="GO:0001916">
    <property type="term" value="P:positive regulation of T cell mediated cytotoxicity"/>
    <property type="evidence" value="ECO:0007669"/>
    <property type="project" value="TreeGrafter"/>
</dbReference>
<dbReference type="InterPro" id="IPR037055">
    <property type="entry name" value="MHC_I-like_Ag-recog_sf"/>
</dbReference>
<dbReference type="InterPro" id="IPR013783">
    <property type="entry name" value="Ig-like_fold"/>
</dbReference>
<keyword evidence="2" id="KW-0732">Signal</keyword>
<dbReference type="SUPFAM" id="SSF48726">
    <property type="entry name" value="Immunoglobulin"/>
    <property type="match status" value="1"/>
</dbReference>
<dbReference type="AlphaFoldDB" id="A0A8B9IC89"/>
<dbReference type="InterPro" id="IPR011162">
    <property type="entry name" value="MHC_I/II-like_Ag-recog"/>
</dbReference>
<reference evidence="4" key="2">
    <citation type="submission" date="2025-09" db="UniProtKB">
        <authorList>
            <consortium name="Ensembl"/>
        </authorList>
    </citation>
    <scope>IDENTIFICATION</scope>
</reference>
<dbReference type="Gene3D" id="3.30.500.10">
    <property type="entry name" value="MHC class I-like antigen recognition-like"/>
    <property type="match status" value="1"/>
</dbReference>
<dbReference type="PROSITE" id="PS50835">
    <property type="entry name" value="IG_LIKE"/>
    <property type="match status" value="1"/>
</dbReference>
<dbReference type="Pfam" id="PF16497">
    <property type="entry name" value="MHC_I_3"/>
    <property type="match status" value="1"/>
</dbReference>
<organism evidence="4 5">
    <name type="scientific">Anser brachyrhynchus</name>
    <name type="common">Pink-footed goose</name>
    <dbReference type="NCBI Taxonomy" id="132585"/>
    <lineage>
        <taxon>Eukaryota</taxon>
        <taxon>Metazoa</taxon>
        <taxon>Chordata</taxon>
        <taxon>Craniata</taxon>
        <taxon>Vertebrata</taxon>
        <taxon>Euteleostomi</taxon>
        <taxon>Archelosauria</taxon>
        <taxon>Archosauria</taxon>
        <taxon>Dinosauria</taxon>
        <taxon>Saurischia</taxon>
        <taxon>Theropoda</taxon>
        <taxon>Coelurosauria</taxon>
        <taxon>Aves</taxon>
        <taxon>Neognathae</taxon>
        <taxon>Galloanserae</taxon>
        <taxon>Anseriformes</taxon>
        <taxon>Anatidae</taxon>
        <taxon>Anserinae</taxon>
        <taxon>Anser</taxon>
    </lineage>
</organism>
<dbReference type="PANTHER" id="PTHR16675:SF160">
    <property type="entry name" value="T-CELL SURFACE GLYCOPROTEIN CD1A"/>
    <property type="match status" value="1"/>
</dbReference>
<evidence type="ECO:0000256" key="2">
    <source>
        <dbReference type="SAM" id="SignalP"/>
    </source>
</evidence>
<evidence type="ECO:0000256" key="1">
    <source>
        <dbReference type="ARBA" id="ARBA00023180"/>
    </source>
</evidence>
<dbReference type="PROSITE" id="PS00290">
    <property type="entry name" value="IG_MHC"/>
    <property type="match status" value="1"/>
</dbReference>
<feature type="chain" id="PRO_5034427366" description="Ig-like domain-containing protein" evidence="2">
    <location>
        <begin position="37"/>
        <end position="450"/>
    </location>
</feature>
<dbReference type="GO" id="GO:0006955">
    <property type="term" value="P:immune response"/>
    <property type="evidence" value="ECO:0007669"/>
    <property type="project" value="TreeGrafter"/>
</dbReference>
<keyword evidence="5" id="KW-1185">Reference proteome</keyword>
<protein>
    <recommendedName>
        <fullName evidence="3">Ig-like domain-containing protein</fullName>
    </recommendedName>
</protein>
<dbReference type="InterPro" id="IPR050208">
    <property type="entry name" value="MHC_class-I_related"/>
</dbReference>
<dbReference type="GO" id="GO:0071723">
    <property type="term" value="F:lipopeptide binding"/>
    <property type="evidence" value="ECO:0007669"/>
    <property type="project" value="TreeGrafter"/>
</dbReference>
<accession>A0A8B9IC89</accession>
<dbReference type="GO" id="GO:0030884">
    <property type="term" value="F:exogenous lipid antigen binding"/>
    <property type="evidence" value="ECO:0007669"/>
    <property type="project" value="TreeGrafter"/>
</dbReference>
<dbReference type="GO" id="GO:0030883">
    <property type="term" value="F:endogenous lipid antigen binding"/>
    <property type="evidence" value="ECO:0007669"/>
    <property type="project" value="TreeGrafter"/>
</dbReference>
<dbReference type="InterPro" id="IPR011161">
    <property type="entry name" value="MHC_I-like_Ag-recog"/>
</dbReference>
<dbReference type="SMART" id="SM00407">
    <property type="entry name" value="IGc1"/>
    <property type="match status" value="1"/>
</dbReference>
<dbReference type="GO" id="GO:0005615">
    <property type="term" value="C:extracellular space"/>
    <property type="evidence" value="ECO:0007669"/>
    <property type="project" value="TreeGrafter"/>
</dbReference>
<dbReference type="PANTHER" id="PTHR16675">
    <property type="entry name" value="MHC CLASS I-RELATED"/>
    <property type="match status" value="1"/>
</dbReference>
<dbReference type="InterPro" id="IPR003597">
    <property type="entry name" value="Ig_C1-set"/>
</dbReference>
<dbReference type="GeneTree" id="ENSGT01120000271825"/>